<organism evidence="2 3">
    <name type="scientific">Protopolystoma xenopodis</name>
    <dbReference type="NCBI Taxonomy" id="117903"/>
    <lineage>
        <taxon>Eukaryota</taxon>
        <taxon>Metazoa</taxon>
        <taxon>Spiralia</taxon>
        <taxon>Lophotrochozoa</taxon>
        <taxon>Platyhelminthes</taxon>
        <taxon>Monogenea</taxon>
        <taxon>Polyopisthocotylea</taxon>
        <taxon>Polystomatidea</taxon>
        <taxon>Polystomatidae</taxon>
        <taxon>Protopolystoma</taxon>
    </lineage>
</organism>
<dbReference type="AlphaFoldDB" id="A0A448X272"/>
<keyword evidence="3" id="KW-1185">Reference proteome</keyword>
<feature type="region of interest" description="Disordered" evidence="1">
    <location>
        <begin position="88"/>
        <end position="122"/>
    </location>
</feature>
<gene>
    <name evidence="2" type="ORF">PXEA_LOCUS19598</name>
</gene>
<name>A0A448X272_9PLAT</name>
<feature type="region of interest" description="Disordered" evidence="1">
    <location>
        <begin position="25"/>
        <end position="68"/>
    </location>
</feature>
<evidence type="ECO:0000256" key="1">
    <source>
        <dbReference type="SAM" id="MobiDB-lite"/>
    </source>
</evidence>
<feature type="compositionally biased region" description="Low complexity" evidence="1">
    <location>
        <begin position="49"/>
        <end position="62"/>
    </location>
</feature>
<reference evidence="2" key="1">
    <citation type="submission" date="2018-11" db="EMBL/GenBank/DDBJ databases">
        <authorList>
            <consortium name="Pathogen Informatics"/>
        </authorList>
    </citation>
    <scope>NUCLEOTIDE SEQUENCE</scope>
</reference>
<proteinExistence type="predicted"/>
<evidence type="ECO:0000313" key="2">
    <source>
        <dbReference type="EMBL" id="VEL26158.1"/>
    </source>
</evidence>
<sequence>MRSSTCSGLSIHTTPPLWEALAGEMVPGLLDDGGHTSTSRARPGRRKVSSPPGSSARPAAWSHPPDPLYMQKCPTPCEVLGSRTLLVPSSAPRIEEPHSVNTFRPRRDRVTGPKQAKSPLSH</sequence>
<comment type="caution">
    <text evidence="2">The sequence shown here is derived from an EMBL/GenBank/DDBJ whole genome shotgun (WGS) entry which is preliminary data.</text>
</comment>
<dbReference type="Proteomes" id="UP000784294">
    <property type="component" value="Unassembled WGS sequence"/>
</dbReference>
<evidence type="ECO:0000313" key="3">
    <source>
        <dbReference type="Proteomes" id="UP000784294"/>
    </source>
</evidence>
<protein>
    <submittedName>
        <fullName evidence="2">Uncharacterized protein</fullName>
    </submittedName>
</protein>
<dbReference type="EMBL" id="CAAALY010078431">
    <property type="protein sequence ID" value="VEL26158.1"/>
    <property type="molecule type" value="Genomic_DNA"/>
</dbReference>
<accession>A0A448X272</accession>